<evidence type="ECO:0000313" key="2">
    <source>
        <dbReference type="Proteomes" id="UP000661006"/>
    </source>
</evidence>
<reference evidence="1" key="2">
    <citation type="submission" date="2020-11" db="EMBL/GenBank/DDBJ databases">
        <title>Description of novel Gluconobacter species.</title>
        <authorList>
            <person name="Cleenwerck I."/>
            <person name="Cnockaert M."/>
            <person name="Borremans W."/>
            <person name="Wieme A.D."/>
            <person name="De Vuyst L."/>
            <person name="Vandamme P."/>
        </authorList>
    </citation>
    <scope>NUCLEOTIDE SEQUENCE</scope>
    <source>
        <strain evidence="1">R71697</strain>
    </source>
</reference>
<dbReference type="AlphaFoldDB" id="A0A9Q2FNC1"/>
<gene>
    <name evidence="1" type="ORF">HKD32_09070</name>
</gene>
<dbReference type="GeneID" id="81474848"/>
<sequence>MVREIRLTGHFDPEALQAFAKARARLLAVEITEMSVSQSCFEARIIGEEALLGMFEMSCLLGPAGCIVTDVEDIA</sequence>
<evidence type="ECO:0000313" key="1">
    <source>
        <dbReference type="EMBL" id="MBF0870997.1"/>
    </source>
</evidence>
<comment type="caution">
    <text evidence="1">The sequence shown here is derived from an EMBL/GenBank/DDBJ whole genome shotgun (WGS) entry which is preliminary data.</text>
</comment>
<proteinExistence type="predicted"/>
<protein>
    <submittedName>
        <fullName evidence="1">Uncharacterized protein</fullName>
    </submittedName>
</protein>
<dbReference type="Proteomes" id="UP000661006">
    <property type="component" value="Unassembled WGS sequence"/>
</dbReference>
<name>A0A9Q2FNC1_GLUJA</name>
<organism evidence="1 2">
    <name type="scientific">Gluconobacter japonicus</name>
    <dbReference type="NCBI Taxonomy" id="376620"/>
    <lineage>
        <taxon>Bacteria</taxon>
        <taxon>Pseudomonadati</taxon>
        <taxon>Pseudomonadota</taxon>
        <taxon>Alphaproteobacteria</taxon>
        <taxon>Acetobacterales</taxon>
        <taxon>Acetobacteraceae</taxon>
        <taxon>Gluconobacter</taxon>
    </lineage>
</organism>
<dbReference type="RefSeq" id="WP_061930062.1">
    <property type="nucleotide sequence ID" value="NZ_JABCQN010000003.1"/>
</dbReference>
<dbReference type="EMBL" id="JABCQN010000003">
    <property type="protein sequence ID" value="MBF0870997.1"/>
    <property type="molecule type" value="Genomic_DNA"/>
</dbReference>
<accession>A0A9Q2FNC1</accession>
<reference evidence="1" key="1">
    <citation type="submission" date="2020-04" db="EMBL/GenBank/DDBJ databases">
        <authorList>
            <person name="Sombolestani A."/>
        </authorList>
    </citation>
    <scope>NUCLEOTIDE SEQUENCE</scope>
    <source>
        <strain evidence="1">R71697</strain>
    </source>
</reference>